<evidence type="ECO:0000313" key="4">
    <source>
        <dbReference type="Proteomes" id="UP001219518"/>
    </source>
</evidence>
<dbReference type="AlphaFoldDB" id="A0AAE1HTV5"/>
<name>A0AAE1HTV5_9NEOP</name>
<organism evidence="3 4">
    <name type="scientific">Frankliniella fusca</name>
    <dbReference type="NCBI Taxonomy" id="407009"/>
    <lineage>
        <taxon>Eukaryota</taxon>
        <taxon>Metazoa</taxon>
        <taxon>Ecdysozoa</taxon>
        <taxon>Arthropoda</taxon>
        <taxon>Hexapoda</taxon>
        <taxon>Insecta</taxon>
        <taxon>Pterygota</taxon>
        <taxon>Neoptera</taxon>
        <taxon>Paraneoptera</taxon>
        <taxon>Thysanoptera</taxon>
        <taxon>Terebrantia</taxon>
        <taxon>Thripoidea</taxon>
        <taxon>Thripidae</taxon>
        <taxon>Frankliniella</taxon>
    </lineage>
</organism>
<gene>
    <name evidence="3" type="ORF">KUF71_015639</name>
</gene>
<feature type="domain" description="MKRN2 opposite strand protein-like C-terminal" evidence="1">
    <location>
        <begin position="69"/>
        <end position="222"/>
    </location>
</feature>
<dbReference type="InterPro" id="IPR053921">
    <property type="entry name" value="MKRN2OS-like_C"/>
</dbReference>
<evidence type="ECO:0000259" key="2">
    <source>
        <dbReference type="Pfam" id="PF22795"/>
    </source>
</evidence>
<evidence type="ECO:0000259" key="1">
    <source>
        <dbReference type="Pfam" id="PF16044"/>
    </source>
</evidence>
<dbReference type="PANTHER" id="PTHR33963:SF2">
    <property type="entry name" value="MKRN2 OPPOSITE STRAND PROTEIN"/>
    <property type="match status" value="1"/>
</dbReference>
<sequence length="250" mass="27812">MVVPYMSGVAGPHECDKDGIKKIGGKMDTDPGILCFQHCGPVNIFCFELPIHCPVCGAPLATVNFRLLPFRVPYPFVRAAQHPCSIVIKPTAGDFLNDYFNSKDLHIGVTDSKGMVVEFDRGGLQWTDAQLWKQCLVLDGAAGPWSDHWDGTLSLVAQQDCWTSDGYNEADFNCYTFVLSFLRSLRYGRLSEAADNRTEFCEKFIIPRTTAAGKYISLFRKLRQSQSKCYVYKMQQSTLGAGSPVAITAR</sequence>
<dbReference type="InterPro" id="IPR032016">
    <property type="entry name" value="MKRN2OS-like"/>
</dbReference>
<proteinExistence type="predicted"/>
<dbReference type="EMBL" id="JAHWGI010001285">
    <property type="protein sequence ID" value="KAK3927355.1"/>
    <property type="molecule type" value="Genomic_DNA"/>
</dbReference>
<reference evidence="3" key="2">
    <citation type="journal article" date="2023" name="BMC Genomics">
        <title>Pest status, molecular evolution, and epigenetic factors derived from the genome assembly of Frankliniella fusca, a thysanopteran phytovirus vector.</title>
        <authorList>
            <person name="Catto M.A."/>
            <person name="Labadie P.E."/>
            <person name="Jacobson A.L."/>
            <person name="Kennedy G.G."/>
            <person name="Srinivasan R."/>
            <person name="Hunt B.G."/>
        </authorList>
    </citation>
    <scope>NUCLEOTIDE SEQUENCE</scope>
    <source>
        <strain evidence="3">PL_HMW_Pooled</strain>
    </source>
</reference>
<dbReference type="InterPro" id="IPR053922">
    <property type="entry name" value="MKRN2OS-like_N"/>
</dbReference>
<dbReference type="Pfam" id="PF16044">
    <property type="entry name" value="DUF4796_C"/>
    <property type="match status" value="1"/>
</dbReference>
<reference evidence="3" key="1">
    <citation type="submission" date="2021-07" db="EMBL/GenBank/DDBJ databases">
        <authorList>
            <person name="Catto M.A."/>
            <person name="Jacobson A."/>
            <person name="Kennedy G."/>
            <person name="Labadie P."/>
            <person name="Hunt B.G."/>
            <person name="Srinivasan R."/>
        </authorList>
    </citation>
    <scope>NUCLEOTIDE SEQUENCE</scope>
    <source>
        <strain evidence="3">PL_HMW_Pooled</strain>
        <tissue evidence="3">Head</tissue>
    </source>
</reference>
<accession>A0AAE1HTV5</accession>
<comment type="caution">
    <text evidence="3">The sequence shown here is derived from an EMBL/GenBank/DDBJ whole genome shotgun (WGS) entry which is preliminary data.</text>
</comment>
<keyword evidence="4" id="KW-1185">Reference proteome</keyword>
<dbReference type="Proteomes" id="UP001219518">
    <property type="component" value="Unassembled WGS sequence"/>
</dbReference>
<dbReference type="PANTHER" id="PTHR33963">
    <property type="entry name" value="MKRN2 OPPOSITE STRAND PROTEIN"/>
    <property type="match status" value="1"/>
</dbReference>
<dbReference type="Pfam" id="PF22795">
    <property type="entry name" value="DUF4796_N"/>
    <property type="match status" value="1"/>
</dbReference>
<evidence type="ECO:0000313" key="3">
    <source>
        <dbReference type="EMBL" id="KAK3927355.1"/>
    </source>
</evidence>
<feature type="domain" description="MKRN2 opposite strand protein-like N-terminal" evidence="2">
    <location>
        <begin position="31"/>
        <end position="60"/>
    </location>
</feature>
<protein>
    <submittedName>
        <fullName evidence="3">MKRN2 opposite strand protein</fullName>
    </submittedName>
</protein>